<evidence type="ECO:0000313" key="2">
    <source>
        <dbReference type="Proteomes" id="UP000186601"/>
    </source>
</evidence>
<protein>
    <submittedName>
        <fullName evidence="1">Uncharacterized protein</fullName>
    </submittedName>
</protein>
<evidence type="ECO:0000313" key="1">
    <source>
        <dbReference type="EMBL" id="PSR71611.1"/>
    </source>
</evidence>
<sequence length="70" mass="8169">MGIGTGKKNEKNYSYPRERLLKVGLLTRAERISLSMAEGRPWELLIRWTRRLIEKQGFFNSWIQGSEGSK</sequence>
<proteinExistence type="predicted"/>
<gene>
    <name evidence="1" type="ORF">PHLCEN_2v12464</name>
</gene>
<reference evidence="1 2" key="1">
    <citation type="submission" date="2018-02" db="EMBL/GenBank/DDBJ databases">
        <title>Genome sequence of the basidiomycete white-rot fungus Phlebia centrifuga.</title>
        <authorList>
            <person name="Granchi Z."/>
            <person name="Peng M."/>
            <person name="de Vries R.P."/>
            <person name="Hilden K."/>
            <person name="Makela M.R."/>
            <person name="Grigoriev I."/>
            <person name="Riley R."/>
        </authorList>
    </citation>
    <scope>NUCLEOTIDE SEQUENCE [LARGE SCALE GENOMIC DNA]</scope>
    <source>
        <strain evidence="1 2">FBCC195</strain>
    </source>
</reference>
<accession>A0A2R6NH12</accession>
<dbReference type="AlphaFoldDB" id="A0A2R6NH12"/>
<comment type="caution">
    <text evidence="1">The sequence shown here is derived from an EMBL/GenBank/DDBJ whole genome shotgun (WGS) entry which is preliminary data.</text>
</comment>
<dbReference type="Proteomes" id="UP000186601">
    <property type="component" value="Unassembled WGS sequence"/>
</dbReference>
<name>A0A2R6NH12_9APHY</name>
<organism evidence="1 2">
    <name type="scientific">Hermanssonia centrifuga</name>
    <dbReference type="NCBI Taxonomy" id="98765"/>
    <lineage>
        <taxon>Eukaryota</taxon>
        <taxon>Fungi</taxon>
        <taxon>Dikarya</taxon>
        <taxon>Basidiomycota</taxon>
        <taxon>Agaricomycotina</taxon>
        <taxon>Agaricomycetes</taxon>
        <taxon>Polyporales</taxon>
        <taxon>Meruliaceae</taxon>
        <taxon>Hermanssonia</taxon>
    </lineage>
</organism>
<keyword evidence="2" id="KW-1185">Reference proteome</keyword>
<dbReference type="EMBL" id="MLYV02001259">
    <property type="protein sequence ID" value="PSR71611.1"/>
    <property type="molecule type" value="Genomic_DNA"/>
</dbReference>